<reference evidence="2" key="1">
    <citation type="submission" date="2014-09" db="EMBL/GenBank/DDBJ databases">
        <authorList>
            <person name="Magalhaes I.L.F."/>
            <person name="Oliveira U."/>
            <person name="Santos F.R."/>
            <person name="Vidigal T.H.D.A."/>
            <person name="Brescovit A.D."/>
            <person name="Santos A.J."/>
        </authorList>
    </citation>
    <scope>NUCLEOTIDE SEQUENCE</scope>
    <source>
        <tissue evidence="2">Shoot tissue taken approximately 20 cm above the soil surface</tissue>
    </source>
</reference>
<organism evidence="2">
    <name type="scientific">Arundo donax</name>
    <name type="common">Giant reed</name>
    <name type="synonym">Donax arundinaceus</name>
    <dbReference type="NCBI Taxonomy" id="35708"/>
    <lineage>
        <taxon>Eukaryota</taxon>
        <taxon>Viridiplantae</taxon>
        <taxon>Streptophyta</taxon>
        <taxon>Embryophyta</taxon>
        <taxon>Tracheophyta</taxon>
        <taxon>Spermatophyta</taxon>
        <taxon>Magnoliopsida</taxon>
        <taxon>Liliopsida</taxon>
        <taxon>Poales</taxon>
        <taxon>Poaceae</taxon>
        <taxon>PACMAD clade</taxon>
        <taxon>Arundinoideae</taxon>
        <taxon>Arundineae</taxon>
        <taxon>Arundo</taxon>
    </lineage>
</organism>
<dbReference type="EMBL" id="GBRH01282839">
    <property type="protein sequence ID" value="JAD15056.1"/>
    <property type="molecule type" value="Transcribed_RNA"/>
</dbReference>
<evidence type="ECO:0000256" key="1">
    <source>
        <dbReference type="SAM" id="MobiDB-lite"/>
    </source>
</evidence>
<protein>
    <submittedName>
        <fullName evidence="2">Uncharacterized protein</fullName>
    </submittedName>
</protein>
<evidence type="ECO:0000313" key="2">
    <source>
        <dbReference type="EMBL" id="JAD15056.1"/>
    </source>
</evidence>
<proteinExistence type="predicted"/>
<name>A0A0A8XNN7_ARUDO</name>
<reference evidence="2" key="2">
    <citation type="journal article" date="2015" name="Data Brief">
        <title>Shoot transcriptome of the giant reed, Arundo donax.</title>
        <authorList>
            <person name="Barrero R.A."/>
            <person name="Guerrero F.D."/>
            <person name="Moolhuijzen P."/>
            <person name="Goolsby J.A."/>
            <person name="Tidwell J."/>
            <person name="Bellgard S.E."/>
            <person name="Bellgard M.I."/>
        </authorList>
    </citation>
    <scope>NUCLEOTIDE SEQUENCE</scope>
    <source>
        <tissue evidence="2">Shoot tissue taken approximately 20 cm above the soil surface</tissue>
    </source>
</reference>
<feature type="region of interest" description="Disordered" evidence="1">
    <location>
        <begin position="27"/>
        <end position="56"/>
    </location>
</feature>
<accession>A0A0A8XNN7</accession>
<dbReference type="AlphaFoldDB" id="A0A0A8XNN7"/>
<sequence length="101" mass="11753">MILGHRQPWEVQKTACQARSIGLLTRSEPQLPTLRSPRQNRLQQQNEGEEANEQREIWNMQPNTEFPSREELAANCWIPDVALEGCTGHENRRHLRLGAWI</sequence>